<evidence type="ECO:0000313" key="2">
    <source>
        <dbReference type="Proteomes" id="UP000271031"/>
    </source>
</evidence>
<comment type="caution">
    <text evidence="1">The sequence shown here is derived from an EMBL/GenBank/DDBJ whole genome shotgun (WGS) entry which is preliminary data.</text>
</comment>
<proteinExistence type="predicted"/>
<dbReference type="EMBL" id="RHHQ01000019">
    <property type="protein sequence ID" value="RNB82804.1"/>
    <property type="molecule type" value="Genomic_DNA"/>
</dbReference>
<dbReference type="AlphaFoldDB" id="A0A3M8D3Z9"/>
<gene>
    <name evidence="1" type="ORF">EDM56_23180</name>
</gene>
<dbReference type="RefSeq" id="WP_122920301.1">
    <property type="nucleotide sequence ID" value="NZ_RHHQ01000019.1"/>
</dbReference>
<dbReference type="OrthoDB" id="2475088at2"/>
<name>A0A3M8D3Z9_9BACL</name>
<protein>
    <submittedName>
        <fullName evidence="1">Uncharacterized protein</fullName>
    </submittedName>
</protein>
<evidence type="ECO:0000313" key="1">
    <source>
        <dbReference type="EMBL" id="RNB82804.1"/>
    </source>
</evidence>
<organism evidence="1 2">
    <name type="scientific">Brevibacillus fluminis</name>
    <dbReference type="NCBI Taxonomy" id="511487"/>
    <lineage>
        <taxon>Bacteria</taxon>
        <taxon>Bacillati</taxon>
        <taxon>Bacillota</taxon>
        <taxon>Bacilli</taxon>
        <taxon>Bacillales</taxon>
        <taxon>Paenibacillaceae</taxon>
        <taxon>Brevibacillus</taxon>
    </lineage>
</organism>
<keyword evidence="2" id="KW-1185">Reference proteome</keyword>
<accession>A0A3M8D3Z9</accession>
<sequence length="263" mass="31598">MMLVHDALELVQRFHENSEMMLDKDTCKDRFISYVFTEYQQEVLQQYDLDMFYEHLDRIQLGKCRIDFDLAVDRWYQRQYELFCEEGTFHDRLFTIVKEVLLKQGATTKEHLINSLTKFFTAPTGFMQRWMNDTKRSVGSYFYYVSKMGIRTYNDIEALVDVWAIENPEAFKEDQQELLAKRKGRGRPQNRELSLLIKHAQEIKPQLTPQEKERIRKIYYYYRKSLDMLGMIEKFRSYLLAKAKEAQNKKFTSPKQPNSIQVV</sequence>
<dbReference type="Proteomes" id="UP000271031">
    <property type="component" value="Unassembled WGS sequence"/>
</dbReference>
<reference evidence="1 2" key="1">
    <citation type="submission" date="2018-10" db="EMBL/GenBank/DDBJ databases">
        <title>Phylogenomics of Brevibacillus.</title>
        <authorList>
            <person name="Dunlap C."/>
        </authorList>
    </citation>
    <scope>NUCLEOTIDE SEQUENCE [LARGE SCALE GENOMIC DNA]</scope>
    <source>
        <strain evidence="1 2">JCM 15716</strain>
    </source>
</reference>